<protein>
    <submittedName>
        <fullName evidence="1">Uncharacterized protein</fullName>
    </submittedName>
</protein>
<dbReference type="AlphaFoldDB" id="E1T7E5"/>
<dbReference type="KEGG" id="bgf:BC1003_1605"/>
<dbReference type="EMBL" id="CP002217">
    <property type="protein sequence ID" value="ADN57575.1"/>
    <property type="molecule type" value="Genomic_DNA"/>
</dbReference>
<proteinExistence type="predicted"/>
<evidence type="ECO:0000313" key="1">
    <source>
        <dbReference type="EMBL" id="ADN57575.1"/>
    </source>
</evidence>
<accession>E1T7E5</accession>
<dbReference type="OrthoDB" id="9977834at2"/>
<organism evidence="1">
    <name type="scientific">Burkholderia sp. (strain CCGE1003)</name>
    <dbReference type="NCBI Taxonomy" id="640512"/>
    <lineage>
        <taxon>Bacteria</taxon>
        <taxon>Pseudomonadati</taxon>
        <taxon>Pseudomonadota</taxon>
        <taxon>Betaproteobacteria</taxon>
        <taxon>Burkholderiales</taxon>
        <taxon>Burkholderiaceae</taxon>
        <taxon>Burkholderia</taxon>
    </lineage>
</organism>
<gene>
    <name evidence="1" type="ordered locus">BC1003_1605</name>
</gene>
<dbReference type="STRING" id="640512.BC1003_1605"/>
<dbReference type="HOGENOM" id="CLU_2463219_0_0_4"/>
<reference evidence="1" key="1">
    <citation type="submission" date="2010-09" db="EMBL/GenBank/DDBJ databases">
        <title>Complete sequence of chromosome1 of Burkholderia sp. CCGE1003.</title>
        <authorList>
            <consortium name="US DOE Joint Genome Institute"/>
            <person name="Lucas S."/>
            <person name="Copeland A."/>
            <person name="Lapidus A."/>
            <person name="Cheng J.-F."/>
            <person name="Bruce D."/>
            <person name="Goodwin L."/>
            <person name="Pitluck S."/>
            <person name="Daligault H."/>
            <person name="Davenport K."/>
            <person name="Detter J.C."/>
            <person name="Han C."/>
            <person name="Tapia R."/>
            <person name="Land M."/>
            <person name="Hauser L."/>
            <person name="Jeffries C."/>
            <person name="Kyrpides N."/>
            <person name="Ivanova N."/>
            <person name="Ovchinnikova G."/>
            <person name="Martinez-Romero E."/>
            <person name="Rogel M.A."/>
            <person name="Auchtung J."/>
            <person name="Tiedje J.M."/>
            <person name="Woyke T."/>
        </authorList>
    </citation>
    <scope>NUCLEOTIDE SEQUENCE</scope>
    <source>
        <strain evidence="1">CCGE1003</strain>
    </source>
</reference>
<name>E1T7E5_BURSG</name>
<sequence>MSHLDRLRDLLLGYDDSPSEVTEDEMNVYFFLWNQRWRPSSFLDLARGTVTRREPRTEEERRVTALTAATIARAALSSAKGGGRPEAE</sequence>